<comment type="caution">
    <text evidence="10">The sequence shown here is derived from an EMBL/GenBank/DDBJ whole genome shotgun (WGS) entry which is preliminary data.</text>
</comment>
<dbReference type="PANTHER" id="PTHR18934:SF118">
    <property type="entry name" value="ATP-DEPENDENT RNA HELICASE DHX33"/>
    <property type="match status" value="1"/>
</dbReference>
<dbReference type="SUPFAM" id="SSF52540">
    <property type="entry name" value="P-loop containing nucleoside triphosphate hydrolases"/>
    <property type="match status" value="1"/>
</dbReference>
<feature type="transmembrane region" description="Helical" evidence="7">
    <location>
        <begin position="331"/>
        <end position="354"/>
    </location>
</feature>
<evidence type="ECO:0000256" key="1">
    <source>
        <dbReference type="ARBA" id="ARBA00012552"/>
    </source>
</evidence>
<dbReference type="CDD" id="cd18791">
    <property type="entry name" value="SF2_C_RHA"/>
    <property type="match status" value="1"/>
</dbReference>
<dbReference type="GO" id="GO:0045943">
    <property type="term" value="P:positive regulation of transcription by RNA polymerase I"/>
    <property type="evidence" value="ECO:0007669"/>
    <property type="project" value="TreeGrafter"/>
</dbReference>
<keyword evidence="7" id="KW-0472">Membrane</keyword>
<keyword evidence="5" id="KW-0067">ATP-binding</keyword>
<dbReference type="Gene3D" id="3.40.50.300">
    <property type="entry name" value="P-loop containing nucleotide triphosphate hydrolases"/>
    <property type="match status" value="2"/>
</dbReference>
<protein>
    <recommendedName>
        <fullName evidence="1">RNA helicase</fullName>
        <ecNumber evidence="1">3.6.4.13</ecNumber>
    </recommendedName>
</protein>
<evidence type="ECO:0000256" key="5">
    <source>
        <dbReference type="ARBA" id="ARBA00022840"/>
    </source>
</evidence>
<feature type="transmembrane region" description="Helical" evidence="7">
    <location>
        <begin position="165"/>
        <end position="184"/>
    </location>
</feature>
<keyword evidence="11" id="KW-1185">Reference proteome</keyword>
<dbReference type="EMBL" id="LBMM01001044">
    <property type="protein sequence ID" value="KMQ97025.1"/>
    <property type="molecule type" value="Genomic_DNA"/>
</dbReference>
<reference evidence="10 11" key="1">
    <citation type="submission" date="2015-04" db="EMBL/GenBank/DDBJ databases">
        <title>Lasius niger genome sequencing.</title>
        <authorList>
            <person name="Konorov E.A."/>
            <person name="Nikitin M.A."/>
            <person name="Kirill M.V."/>
            <person name="Chang P."/>
        </authorList>
    </citation>
    <scope>NUCLEOTIDE SEQUENCE [LARGE SCALE GENOMIC DNA]</scope>
    <source>
        <tissue evidence="10">Whole</tissue>
    </source>
</reference>
<dbReference type="GO" id="GO:0022857">
    <property type="term" value="F:transmembrane transporter activity"/>
    <property type="evidence" value="ECO:0007669"/>
    <property type="project" value="InterPro"/>
</dbReference>
<dbReference type="InterPro" id="IPR014001">
    <property type="entry name" value="Helicase_ATP-bd"/>
</dbReference>
<dbReference type="AlphaFoldDB" id="A0A0J7NX87"/>
<feature type="transmembrane region" description="Helical" evidence="7">
    <location>
        <begin position="137"/>
        <end position="158"/>
    </location>
</feature>
<feature type="transmembrane region" description="Helical" evidence="7">
    <location>
        <begin position="366"/>
        <end position="392"/>
    </location>
</feature>
<feature type="transmembrane region" description="Helical" evidence="7">
    <location>
        <begin position="73"/>
        <end position="96"/>
    </location>
</feature>
<keyword evidence="7" id="KW-1133">Transmembrane helix</keyword>
<evidence type="ECO:0000256" key="2">
    <source>
        <dbReference type="ARBA" id="ARBA00022741"/>
    </source>
</evidence>
<dbReference type="STRING" id="67767.A0A0J7NX87"/>
<dbReference type="PaxDb" id="67767-A0A0J7NX87"/>
<evidence type="ECO:0000256" key="6">
    <source>
        <dbReference type="ARBA" id="ARBA00047984"/>
    </source>
</evidence>
<keyword evidence="2" id="KW-0547">Nucleotide-binding</keyword>
<gene>
    <name evidence="10" type="ORF">RF55_2664</name>
</gene>
<dbReference type="Gene3D" id="1.20.1250.20">
    <property type="entry name" value="MFS general substrate transporter like domains"/>
    <property type="match status" value="1"/>
</dbReference>
<dbReference type="SUPFAM" id="SSF103473">
    <property type="entry name" value="MFS general substrate transporter"/>
    <property type="match status" value="1"/>
</dbReference>
<feature type="transmembrane region" description="Helical" evidence="7">
    <location>
        <begin position="256"/>
        <end position="289"/>
    </location>
</feature>
<feature type="transmembrane region" description="Helical" evidence="7">
    <location>
        <begin position="36"/>
        <end position="53"/>
    </location>
</feature>
<dbReference type="InterPro" id="IPR027417">
    <property type="entry name" value="P-loop_NTPase"/>
</dbReference>
<keyword evidence="4 10" id="KW-0347">Helicase</keyword>
<evidence type="ECO:0000313" key="10">
    <source>
        <dbReference type="EMBL" id="KMQ97025.1"/>
    </source>
</evidence>
<dbReference type="PROSITE" id="PS00690">
    <property type="entry name" value="DEAH_ATP_HELICASE"/>
    <property type="match status" value="1"/>
</dbReference>
<dbReference type="CDD" id="cd17340">
    <property type="entry name" value="MFS_MFSD1"/>
    <property type="match status" value="1"/>
</dbReference>
<dbReference type="OrthoDB" id="424834at2759"/>
<dbReference type="Proteomes" id="UP000036403">
    <property type="component" value="Unassembled WGS sequence"/>
</dbReference>
<dbReference type="Gene3D" id="1.10.10.2130">
    <property type="entry name" value="DEAH helicase family, winged-helix domain"/>
    <property type="match status" value="1"/>
</dbReference>
<dbReference type="PANTHER" id="PTHR18934">
    <property type="entry name" value="ATP-DEPENDENT RNA HELICASE"/>
    <property type="match status" value="1"/>
</dbReference>
<evidence type="ECO:0000313" key="11">
    <source>
        <dbReference type="Proteomes" id="UP000036403"/>
    </source>
</evidence>
<dbReference type="InterPro" id="IPR042035">
    <property type="entry name" value="DEAH_win-hel_dom"/>
</dbReference>
<feature type="transmembrane region" description="Helical" evidence="7">
    <location>
        <begin position="108"/>
        <end position="131"/>
    </location>
</feature>
<feature type="transmembrane region" description="Helical" evidence="7">
    <location>
        <begin position="204"/>
        <end position="226"/>
    </location>
</feature>
<dbReference type="GO" id="GO:0005730">
    <property type="term" value="C:nucleolus"/>
    <property type="evidence" value="ECO:0007669"/>
    <property type="project" value="UniProtKB-ARBA"/>
</dbReference>
<feature type="transmembrane region" description="Helical" evidence="7">
    <location>
        <begin position="295"/>
        <end position="319"/>
    </location>
</feature>
<dbReference type="EC" id="3.6.4.13" evidence="1"/>
<dbReference type="GO" id="GO:0003725">
    <property type="term" value="F:double-stranded RNA binding"/>
    <property type="evidence" value="ECO:0007669"/>
    <property type="project" value="TreeGrafter"/>
</dbReference>
<dbReference type="Pfam" id="PF07690">
    <property type="entry name" value="MFS_1"/>
    <property type="match status" value="1"/>
</dbReference>
<dbReference type="PROSITE" id="PS51192">
    <property type="entry name" value="HELICASE_ATP_BIND_1"/>
    <property type="match status" value="1"/>
</dbReference>
<keyword evidence="3" id="KW-0378">Hydrolase</keyword>
<dbReference type="InterPro" id="IPR007502">
    <property type="entry name" value="Helicase-assoc_dom"/>
</dbReference>
<dbReference type="FunFam" id="3.40.50.300:FF:000145">
    <property type="entry name" value="probable ATP-dependent RNA helicase DHX40"/>
    <property type="match status" value="1"/>
</dbReference>
<feature type="domain" description="Helicase C-terminal" evidence="9">
    <location>
        <begin position="587"/>
        <end position="761"/>
    </location>
</feature>
<dbReference type="SMART" id="SM00487">
    <property type="entry name" value="DEXDc"/>
    <property type="match status" value="1"/>
</dbReference>
<sequence>MEGGVAENSVNTEMERSEDEIALEGCCSPKKMPYRFLGLALMCLLGFGSYFCFDNPGALQDNFKTDLHMSTSTFVLLYSIYSWPNVILCFIGGFLLDSVFGIRLGTVIYMGLTLIGQLIFASGAMIDAFWLMMLGRFVFGIGAESLAVAQNSYAVLWFKGKELNMVFGLQLSFARVGSTVNFLVMEPIYNYVSKYYKGPECIGIVLFLAAGTCVMSMICACILGLMDKRAERLLRRGEGQEPQVVSLKDVKDFKPIFWLIALICIAYYVAIFPFIALGNICVTILAHGLLAFTYLNPYVCMVLMGLAYSMLASSLWPLIALVTPEHQLGTAYGIAQSVQNLGLAVVSIVAGIIVDKGGYLMLEMFFLGWLWVSLITAGAIWVSDIATSGGYLNMTPGQRERYETLRCETGSGKTTQIPQLLLQTGIAGTSGCIGITQPRRIAAVSIARRVAQEQGVKPGKLVGYCVRFEDCTSSHTKIKYLTDGMMVREAMTDEILSDYSVVILDEAHERSVQTDVLFGVTRRAQNLRKLKNLPPLKLLIMSATMDPNKFKEYFQAPALYLEGRQHPVRIFHAVSTQQDYAFAALVTAFQIHRQVPANEDILIFLTGQEEIEAAAVAARQVAKQLDGQKYPPLKVFPLYAALPTHQQLEAFKPSAPGMRKLVLSTNVAETSVTIGGIRHVIDTGVVKARTHHPTTGLDMLRVEKISQAQAWQRAGRAARESPGRCYRAYTREEFEKMKNMPIPEIQRCSLAGVALQLLAIGVDITTFDFMDKPPKEGVDVAVKCLEKLGAVKDPRFTKVILASVEHRCLEEALTVIALLSGESIFMDPPTKREQAHNARSREYVIKCTYYSSLNWLSKSLFNVVDSLGIFRFASPEGDHVTLLNVFRAYRSATQKKVWCHENFLHHRNLEYASEVRQQLAALAERANLEKATCGTNTKQLRKAFLEGLYENLAELQRDQTYVTNLFYSYSAIL</sequence>
<dbReference type="InterPro" id="IPR036259">
    <property type="entry name" value="MFS_trans_sf"/>
</dbReference>
<evidence type="ECO:0000256" key="4">
    <source>
        <dbReference type="ARBA" id="ARBA00022806"/>
    </source>
</evidence>
<dbReference type="SMART" id="SM00490">
    <property type="entry name" value="HELICc"/>
    <property type="match status" value="1"/>
</dbReference>
<dbReference type="GO" id="GO:0003724">
    <property type="term" value="F:RNA helicase activity"/>
    <property type="evidence" value="ECO:0007669"/>
    <property type="project" value="UniProtKB-EC"/>
</dbReference>
<dbReference type="GO" id="GO:0005524">
    <property type="term" value="F:ATP binding"/>
    <property type="evidence" value="ECO:0007669"/>
    <property type="project" value="UniProtKB-KW"/>
</dbReference>
<evidence type="ECO:0000259" key="8">
    <source>
        <dbReference type="PROSITE" id="PS51192"/>
    </source>
</evidence>
<dbReference type="GO" id="GO:0016787">
    <property type="term" value="F:hydrolase activity"/>
    <property type="evidence" value="ECO:0007669"/>
    <property type="project" value="UniProtKB-KW"/>
</dbReference>
<name>A0A0J7NX87_LASNI</name>
<dbReference type="Pfam" id="PF00271">
    <property type="entry name" value="Helicase_C"/>
    <property type="match status" value="1"/>
</dbReference>
<keyword evidence="7" id="KW-0812">Transmembrane</keyword>
<comment type="catalytic activity">
    <reaction evidence="6">
        <text>ATP + H2O = ADP + phosphate + H(+)</text>
        <dbReference type="Rhea" id="RHEA:13065"/>
        <dbReference type="ChEBI" id="CHEBI:15377"/>
        <dbReference type="ChEBI" id="CHEBI:15378"/>
        <dbReference type="ChEBI" id="CHEBI:30616"/>
        <dbReference type="ChEBI" id="CHEBI:43474"/>
        <dbReference type="ChEBI" id="CHEBI:456216"/>
        <dbReference type="EC" id="3.6.4.13"/>
    </reaction>
</comment>
<dbReference type="Pfam" id="PF21010">
    <property type="entry name" value="HA2_C"/>
    <property type="match status" value="1"/>
</dbReference>
<dbReference type="InterPro" id="IPR002464">
    <property type="entry name" value="DNA/RNA_helicase_DEAH_CS"/>
</dbReference>
<dbReference type="InterPro" id="IPR001650">
    <property type="entry name" value="Helicase_C-like"/>
</dbReference>
<evidence type="ECO:0000259" key="9">
    <source>
        <dbReference type="PROSITE" id="PS51194"/>
    </source>
</evidence>
<proteinExistence type="predicted"/>
<evidence type="ECO:0000256" key="7">
    <source>
        <dbReference type="SAM" id="Phobius"/>
    </source>
</evidence>
<dbReference type="SMART" id="SM00847">
    <property type="entry name" value="HA2"/>
    <property type="match status" value="1"/>
</dbReference>
<feature type="domain" description="Helicase ATP-binding" evidence="8">
    <location>
        <begin position="394"/>
        <end position="563"/>
    </location>
</feature>
<accession>A0A0J7NX87</accession>
<organism evidence="10 11">
    <name type="scientific">Lasius niger</name>
    <name type="common">Black garden ant</name>
    <dbReference type="NCBI Taxonomy" id="67767"/>
    <lineage>
        <taxon>Eukaryota</taxon>
        <taxon>Metazoa</taxon>
        <taxon>Ecdysozoa</taxon>
        <taxon>Arthropoda</taxon>
        <taxon>Hexapoda</taxon>
        <taxon>Insecta</taxon>
        <taxon>Pterygota</taxon>
        <taxon>Neoptera</taxon>
        <taxon>Endopterygota</taxon>
        <taxon>Hymenoptera</taxon>
        <taxon>Apocrita</taxon>
        <taxon>Aculeata</taxon>
        <taxon>Formicoidea</taxon>
        <taxon>Formicidae</taxon>
        <taxon>Formicinae</taxon>
        <taxon>Lasius</taxon>
        <taxon>Lasius</taxon>
    </lineage>
</organism>
<dbReference type="InterPro" id="IPR011701">
    <property type="entry name" value="MFS"/>
</dbReference>
<evidence type="ECO:0000256" key="3">
    <source>
        <dbReference type="ARBA" id="ARBA00022801"/>
    </source>
</evidence>
<dbReference type="PROSITE" id="PS51194">
    <property type="entry name" value="HELICASE_CTER"/>
    <property type="match status" value="1"/>
</dbReference>